<name>X1LHS2_9ZZZZ</name>
<comment type="caution">
    <text evidence="1">The sequence shown here is derived from an EMBL/GenBank/DDBJ whole genome shotgun (WGS) entry which is preliminary data.</text>
</comment>
<feature type="non-terminal residue" evidence="1">
    <location>
        <position position="271"/>
    </location>
</feature>
<sequence length="271" mass="30260">RGEDVKRVIVAVGDAFIQASSKASALQTSAWLQRLHATYKEFGLSDEAEKISIKLREVGEKAKSELKPISHTMEVPKEKMEKYIAALTKGDLDDVLMRIAAHYIPKKSAVEKQLKELAGEAPIAFLIPMELQDNMGRPLAKVGSLEEDLEGHTVKQMSQNMAIESIFLRQVLESLVKKYPTFENLCVDYLFRSPIFEEDRKSIIGWGVKEYLNGNHMTAVHLLIPQIENALRVLLEKAGGSVLKPTRGGGFNFKALNDLLDDPLLVQVFGE</sequence>
<feature type="non-terminal residue" evidence="1">
    <location>
        <position position="1"/>
    </location>
</feature>
<dbReference type="AlphaFoldDB" id="X1LHS2"/>
<reference evidence="1" key="1">
    <citation type="journal article" date="2014" name="Front. Microbiol.">
        <title>High frequency of phylogenetically diverse reductive dehalogenase-homologous genes in deep subseafloor sedimentary metagenomes.</title>
        <authorList>
            <person name="Kawai M."/>
            <person name="Futagami T."/>
            <person name="Toyoda A."/>
            <person name="Takaki Y."/>
            <person name="Nishi S."/>
            <person name="Hori S."/>
            <person name="Arai W."/>
            <person name="Tsubouchi T."/>
            <person name="Morono Y."/>
            <person name="Uchiyama I."/>
            <person name="Ito T."/>
            <person name="Fujiyama A."/>
            <person name="Inagaki F."/>
            <person name="Takami H."/>
        </authorList>
    </citation>
    <scope>NUCLEOTIDE SEQUENCE</scope>
    <source>
        <strain evidence="1">Expedition CK06-06</strain>
    </source>
</reference>
<gene>
    <name evidence="1" type="ORF">S06H3_36706</name>
</gene>
<organism evidence="1">
    <name type="scientific">marine sediment metagenome</name>
    <dbReference type="NCBI Taxonomy" id="412755"/>
    <lineage>
        <taxon>unclassified sequences</taxon>
        <taxon>metagenomes</taxon>
        <taxon>ecological metagenomes</taxon>
    </lineage>
</organism>
<protein>
    <submittedName>
        <fullName evidence="1">Uncharacterized protein</fullName>
    </submittedName>
</protein>
<proteinExistence type="predicted"/>
<evidence type="ECO:0000313" key="1">
    <source>
        <dbReference type="EMBL" id="GAI18887.1"/>
    </source>
</evidence>
<accession>X1LHS2</accession>
<dbReference type="EMBL" id="BARV01022255">
    <property type="protein sequence ID" value="GAI18887.1"/>
    <property type="molecule type" value="Genomic_DNA"/>
</dbReference>